<evidence type="ECO:0000256" key="1">
    <source>
        <dbReference type="SAM" id="MobiDB-lite"/>
    </source>
</evidence>
<protein>
    <submittedName>
        <fullName evidence="2">Uncharacterized protein</fullName>
    </submittedName>
</protein>
<proteinExistence type="predicted"/>
<comment type="caution">
    <text evidence="2">The sequence shown here is derived from an EMBL/GenBank/DDBJ whole genome shotgun (WGS) entry which is preliminary data.</text>
</comment>
<evidence type="ECO:0000313" key="2">
    <source>
        <dbReference type="EMBL" id="GFR73620.1"/>
    </source>
</evidence>
<reference evidence="2 3" key="1">
    <citation type="journal article" date="2021" name="Elife">
        <title>Chloroplast acquisition without the gene transfer in kleptoplastic sea slugs, Plakobranchus ocellatus.</title>
        <authorList>
            <person name="Maeda T."/>
            <person name="Takahashi S."/>
            <person name="Yoshida T."/>
            <person name="Shimamura S."/>
            <person name="Takaki Y."/>
            <person name="Nagai Y."/>
            <person name="Toyoda A."/>
            <person name="Suzuki Y."/>
            <person name="Arimoto A."/>
            <person name="Ishii H."/>
            <person name="Satoh N."/>
            <person name="Nishiyama T."/>
            <person name="Hasebe M."/>
            <person name="Maruyama T."/>
            <person name="Minagawa J."/>
            <person name="Obokata J."/>
            <person name="Shigenobu S."/>
        </authorList>
    </citation>
    <scope>NUCLEOTIDE SEQUENCE [LARGE SCALE GENOMIC DNA]</scope>
</reference>
<dbReference type="AlphaFoldDB" id="A0AAV4FL88"/>
<keyword evidence="3" id="KW-1185">Reference proteome</keyword>
<sequence>MVGACMQKATRIPDKVSPTVDSPGTKKPRTAEGDLEEDGGEGPERKWSLLRNGSPNSSCPTEMESSSTASTARRLREY</sequence>
<dbReference type="Proteomes" id="UP000762676">
    <property type="component" value="Unassembled WGS sequence"/>
</dbReference>
<name>A0AAV4FL88_9GAST</name>
<feature type="compositionally biased region" description="Polar residues" evidence="1">
    <location>
        <begin position="51"/>
        <end position="64"/>
    </location>
</feature>
<evidence type="ECO:0000313" key="3">
    <source>
        <dbReference type="Proteomes" id="UP000762676"/>
    </source>
</evidence>
<dbReference type="EMBL" id="BMAT01004452">
    <property type="protein sequence ID" value="GFR73620.1"/>
    <property type="molecule type" value="Genomic_DNA"/>
</dbReference>
<accession>A0AAV4FL88</accession>
<feature type="region of interest" description="Disordered" evidence="1">
    <location>
        <begin position="1"/>
        <end position="78"/>
    </location>
</feature>
<organism evidence="2 3">
    <name type="scientific">Elysia marginata</name>
    <dbReference type="NCBI Taxonomy" id="1093978"/>
    <lineage>
        <taxon>Eukaryota</taxon>
        <taxon>Metazoa</taxon>
        <taxon>Spiralia</taxon>
        <taxon>Lophotrochozoa</taxon>
        <taxon>Mollusca</taxon>
        <taxon>Gastropoda</taxon>
        <taxon>Heterobranchia</taxon>
        <taxon>Euthyneura</taxon>
        <taxon>Panpulmonata</taxon>
        <taxon>Sacoglossa</taxon>
        <taxon>Placobranchoidea</taxon>
        <taxon>Plakobranchidae</taxon>
        <taxon>Elysia</taxon>
    </lineage>
</organism>
<gene>
    <name evidence="2" type="ORF">ElyMa_002141800</name>
</gene>